<dbReference type="Gene3D" id="2.60.120.1440">
    <property type="match status" value="1"/>
</dbReference>
<evidence type="ECO:0000313" key="4">
    <source>
        <dbReference type="EMBL" id="MBY8822804.1"/>
    </source>
</evidence>
<dbReference type="Proteomes" id="UP000706039">
    <property type="component" value="Unassembled WGS sequence"/>
</dbReference>
<evidence type="ECO:0000259" key="3">
    <source>
        <dbReference type="Pfam" id="PF16220"/>
    </source>
</evidence>
<keyword evidence="1" id="KW-0472">Membrane</keyword>
<dbReference type="Pfam" id="PF16220">
    <property type="entry name" value="DUF4880"/>
    <property type="match status" value="1"/>
</dbReference>
<proteinExistence type="predicted"/>
<organism evidence="4 5">
    <name type="scientific">Sphingomonas colocasiae</name>
    <dbReference type="NCBI Taxonomy" id="1848973"/>
    <lineage>
        <taxon>Bacteria</taxon>
        <taxon>Pseudomonadati</taxon>
        <taxon>Pseudomonadota</taxon>
        <taxon>Alphaproteobacteria</taxon>
        <taxon>Sphingomonadales</taxon>
        <taxon>Sphingomonadaceae</taxon>
        <taxon>Sphingomonas</taxon>
    </lineage>
</organism>
<dbReference type="InterPro" id="IPR012373">
    <property type="entry name" value="Ferrdict_sens_TM"/>
</dbReference>
<evidence type="ECO:0000259" key="2">
    <source>
        <dbReference type="Pfam" id="PF04773"/>
    </source>
</evidence>
<feature type="domain" description="FecR N-terminal" evidence="3">
    <location>
        <begin position="14"/>
        <end position="54"/>
    </location>
</feature>
<dbReference type="PANTHER" id="PTHR30273:SF2">
    <property type="entry name" value="PROTEIN FECR"/>
    <property type="match status" value="1"/>
</dbReference>
<dbReference type="RefSeq" id="WP_222989856.1">
    <property type="nucleotide sequence ID" value="NZ_JAINVV010000004.1"/>
</dbReference>
<dbReference type="PIRSF" id="PIRSF018266">
    <property type="entry name" value="FecR"/>
    <property type="match status" value="1"/>
</dbReference>
<keyword evidence="1" id="KW-0812">Transmembrane</keyword>
<dbReference type="EMBL" id="JAINVV010000004">
    <property type="protein sequence ID" value="MBY8822804.1"/>
    <property type="molecule type" value="Genomic_DNA"/>
</dbReference>
<name>A0ABS7PNC4_9SPHN</name>
<reference evidence="4 5" key="1">
    <citation type="submission" date="2021-08" db="EMBL/GenBank/DDBJ databases">
        <authorList>
            <person name="Tuo L."/>
        </authorList>
    </citation>
    <scope>NUCLEOTIDE SEQUENCE [LARGE SCALE GENOMIC DNA]</scope>
    <source>
        <strain evidence="4 5">JCM 31229</strain>
    </source>
</reference>
<protein>
    <submittedName>
        <fullName evidence="4">FecR family protein</fullName>
    </submittedName>
</protein>
<evidence type="ECO:0000256" key="1">
    <source>
        <dbReference type="SAM" id="Phobius"/>
    </source>
</evidence>
<keyword evidence="1" id="KW-1133">Transmembrane helix</keyword>
<dbReference type="Pfam" id="PF04773">
    <property type="entry name" value="FecR"/>
    <property type="match status" value="1"/>
</dbReference>
<dbReference type="PANTHER" id="PTHR30273">
    <property type="entry name" value="PERIPLASMIC SIGNAL SENSOR AND SIGMA FACTOR ACTIVATOR FECR-RELATED"/>
    <property type="match status" value="1"/>
</dbReference>
<evidence type="ECO:0000313" key="5">
    <source>
        <dbReference type="Proteomes" id="UP000706039"/>
    </source>
</evidence>
<sequence>MTETPPLHDDRATDEAIDWVIRLAEEPDDPELRAHFESWHAAAPENREAWRHANHVSDLVGQSRNIAFLEPPAARPPDRLASSRRHRRRWPTFAAAAIAASLALAVTPTLLLRLHADHRTGTAERRTVALEDGSSIRLGPESAVSVTFAHGTRDVRLLSGEAYFEVARDEKRPFRVLTDQAMTTVLGTGFDVRLGGNSTDVSVRHGRVRVTSTGSVAAKRELTAGQWAAVKNGRLSSGDGAASLVGSWSNGTLAVVDRPVAEVIADIRRSYHGVIIVDDDRLASRSASGSFDLADPAGAIVALVRPHGATVRQITPWIILVSRD</sequence>
<keyword evidence="5" id="KW-1185">Reference proteome</keyword>
<comment type="caution">
    <text evidence="4">The sequence shown here is derived from an EMBL/GenBank/DDBJ whole genome shotgun (WGS) entry which is preliminary data.</text>
</comment>
<feature type="domain" description="FecR protein" evidence="2">
    <location>
        <begin position="117"/>
        <end position="209"/>
    </location>
</feature>
<dbReference type="InterPro" id="IPR032623">
    <property type="entry name" value="FecR_N"/>
</dbReference>
<gene>
    <name evidence="4" type="ORF">K7G82_10905</name>
</gene>
<dbReference type="InterPro" id="IPR006860">
    <property type="entry name" value="FecR"/>
</dbReference>
<feature type="transmembrane region" description="Helical" evidence="1">
    <location>
        <begin position="93"/>
        <end position="112"/>
    </location>
</feature>
<accession>A0ABS7PNC4</accession>